<evidence type="ECO:0000256" key="1">
    <source>
        <dbReference type="SAM" id="Phobius"/>
    </source>
</evidence>
<keyword evidence="1" id="KW-0472">Membrane</keyword>
<dbReference type="EMBL" id="BSXT01001465">
    <property type="protein sequence ID" value="GMF42698.1"/>
    <property type="molecule type" value="Genomic_DNA"/>
</dbReference>
<feature type="transmembrane region" description="Helical" evidence="1">
    <location>
        <begin position="166"/>
        <end position="183"/>
    </location>
</feature>
<keyword evidence="1" id="KW-0812">Transmembrane</keyword>
<name>A0A9W7CW12_9STRA</name>
<sequence>MEPIIFTGRQYEQRDTYAMCSLQQIGQFFDWWQWTLNLTSAMRAAFVFVLLLATILACFNGITSAESAVTVSAAETDAIQALVDTGVTGRKLRGAVDEERVLTGFADKVMGLFRKNPALTQQVDKLQKNPSMVKSLEKATLSQSSASKLRAYYSKLLADTPKAEKFFIYSTLLLFAAGMIVTWS</sequence>
<keyword evidence="3" id="KW-1185">Reference proteome</keyword>
<protein>
    <submittedName>
        <fullName evidence="2">Unnamed protein product</fullName>
    </submittedName>
</protein>
<comment type="caution">
    <text evidence="2">The sequence shown here is derived from an EMBL/GenBank/DDBJ whole genome shotgun (WGS) entry which is preliminary data.</text>
</comment>
<evidence type="ECO:0000313" key="3">
    <source>
        <dbReference type="Proteomes" id="UP001165121"/>
    </source>
</evidence>
<dbReference type="AlphaFoldDB" id="A0A9W7CW12"/>
<accession>A0A9W7CW12</accession>
<reference evidence="2" key="1">
    <citation type="submission" date="2023-04" db="EMBL/GenBank/DDBJ databases">
        <title>Phytophthora fragariaefolia NBRC 109709.</title>
        <authorList>
            <person name="Ichikawa N."/>
            <person name="Sato H."/>
            <person name="Tonouchi N."/>
        </authorList>
    </citation>
    <scope>NUCLEOTIDE SEQUENCE</scope>
    <source>
        <strain evidence="2">NBRC 109709</strain>
    </source>
</reference>
<evidence type="ECO:0000313" key="2">
    <source>
        <dbReference type="EMBL" id="GMF42698.1"/>
    </source>
</evidence>
<organism evidence="2 3">
    <name type="scientific">Phytophthora fragariaefolia</name>
    <dbReference type="NCBI Taxonomy" id="1490495"/>
    <lineage>
        <taxon>Eukaryota</taxon>
        <taxon>Sar</taxon>
        <taxon>Stramenopiles</taxon>
        <taxon>Oomycota</taxon>
        <taxon>Peronosporomycetes</taxon>
        <taxon>Peronosporales</taxon>
        <taxon>Peronosporaceae</taxon>
        <taxon>Phytophthora</taxon>
    </lineage>
</organism>
<gene>
    <name evidence="2" type="ORF">Pfra01_001410200</name>
</gene>
<dbReference type="OrthoDB" id="126586at2759"/>
<proteinExistence type="predicted"/>
<dbReference type="Proteomes" id="UP001165121">
    <property type="component" value="Unassembled WGS sequence"/>
</dbReference>
<keyword evidence="1" id="KW-1133">Transmembrane helix</keyword>
<feature type="transmembrane region" description="Helical" evidence="1">
    <location>
        <begin position="41"/>
        <end position="62"/>
    </location>
</feature>